<dbReference type="EMBL" id="CAXAMN010013536">
    <property type="protein sequence ID" value="CAK9041097.1"/>
    <property type="molecule type" value="Genomic_DNA"/>
</dbReference>
<dbReference type="SMART" id="SM00230">
    <property type="entry name" value="CysPc"/>
    <property type="match status" value="1"/>
</dbReference>
<dbReference type="Pfam" id="PF13499">
    <property type="entry name" value="EF-hand_7"/>
    <property type="match status" value="1"/>
</dbReference>
<evidence type="ECO:0000256" key="3">
    <source>
        <dbReference type="ARBA" id="ARBA00022801"/>
    </source>
</evidence>
<dbReference type="PROSITE" id="PS50203">
    <property type="entry name" value="CALPAIN_CAT"/>
    <property type="match status" value="1"/>
</dbReference>
<keyword evidence="5" id="KW-0106">Calcium</keyword>
<keyword evidence="2 6" id="KW-0645">Protease</keyword>
<evidence type="ECO:0000313" key="9">
    <source>
        <dbReference type="EMBL" id="CAK9041097.1"/>
    </source>
</evidence>
<evidence type="ECO:0000259" key="7">
    <source>
        <dbReference type="PROSITE" id="PS50203"/>
    </source>
</evidence>
<dbReference type="InterPro" id="IPR000169">
    <property type="entry name" value="Pept_cys_AS"/>
</dbReference>
<evidence type="ECO:0000313" key="10">
    <source>
        <dbReference type="Proteomes" id="UP001642484"/>
    </source>
</evidence>
<organism evidence="9 10">
    <name type="scientific">Durusdinium trenchii</name>
    <dbReference type="NCBI Taxonomy" id="1381693"/>
    <lineage>
        <taxon>Eukaryota</taxon>
        <taxon>Sar</taxon>
        <taxon>Alveolata</taxon>
        <taxon>Dinophyceae</taxon>
        <taxon>Suessiales</taxon>
        <taxon>Symbiodiniaceae</taxon>
        <taxon>Durusdinium</taxon>
    </lineage>
</organism>
<dbReference type="SUPFAM" id="SSF47473">
    <property type="entry name" value="EF-hand"/>
    <property type="match status" value="1"/>
</dbReference>
<dbReference type="PANTHER" id="PTHR10183:SF379">
    <property type="entry name" value="CALPAIN-5"/>
    <property type="match status" value="1"/>
</dbReference>
<dbReference type="InterPro" id="IPR001300">
    <property type="entry name" value="Peptidase_C2_calpain_cat"/>
</dbReference>
<sequence>MSAKRRLQELFEKYDTSGDGVLSEDEMLKLFERLGVPRKSAEELFKEADANKDGTIQVHEFIAWITANKPAFNPLATLGEDGTGDIQFAFSNPTKHSMKYTFKFLMCENVECIYGNPVQVVLEPGKRIFKPMLRVTKSPFSYEVAPVCCRADVNNGEDDLSKAFIDPDFPHDERSTKNSRFPELDMGKPDRWVRARMLGNSSEAVLFDEVRPQDVKQGHVGDCYLLASLSALAQQPQRLKNLFSEKHLTEDGKYTVKLFHMDKKEWVKVVIDEFVPCRSADGILRPCCAQPLGEEIWVPLLEKAIAKFCGNYGEIYGGMESWVFKLLTGETPEILQKTKNGWISYYSRNMKAREPQEGRPRKNRDRKPMDSEQLFQFISGALADKHIVSCSVNFLDDKPISTPEMNSQVRLQYGVEANHAYSLLKCFEEKMDNGQPIRLVQIRNPWGFGEWKGDWADYSKENKLPDCWEKNLELKARLKVRHQNDGLFYMSFEDWENLYTGCQLCPVGTKPMPSDEDLEEDLGEEESKGFFSSMFGSFW</sequence>
<dbReference type="PROSITE" id="PS00139">
    <property type="entry name" value="THIOL_PROTEASE_CYS"/>
    <property type="match status" value="1"/>
</dbReference>
<dbReference type="Proteomes" id="UP001642484">
    <property type="component" value="Unassembled WGS sequence"/>
</dbReference>
<feature type="domain" description="Calpain catalytic" evidence="7">
    <location>
        <begin position="163"/>
        <end position="508"/>
    </location>
</feature>
<dbReference type="SUPFAM" id="SSF54001">
    <property type="entry name" value="Cysteine proteinases"/>
    <property type="match status" value="1"/>
</dbReference>
<dbReference type="PROSITE" id="PS00018">
    <property type="entry name" value="EF_HAND_1"/>
    <property type="match status" value="2"/>
</dbReference>
<feature type="domain" description="EF-hand" evidence="8">
    <location>
        <begin position="2"/>
        <end position="37"/>
    </location>
</feature>
<dbReference type="CDD" id="cd00051">
    <property type="entry name" value="EFh"/>
    <property type="match status" value="1"/>
</dbReference>
<evidence type="ECO:0000256" key="4">
    <source>
        <dbReference type="ARBA" id="ARBA00022807"/>
    </source>
</evidence>
<evidence type="ECO:0000256" key="6">
    <source>
        <dbReference type="PROSITE-ProRule" id="PRU00239"/>
    </source>
</evidence>
<dbReference type="PRINTS" id="PR00704">
    <property type="entry name" value="CALPAIN"/>
</dbReference>
<comment type="similarity">
    <text evidence="1">Belongs to the peptidase C2 family.</text>
</comment>
<keyword evidence="4 6" id="KW-0788">Thiol protease</keyword>
<feature type="active site" evidence="6">
    <location>
        <position position="419"/>
    </location>
</feature>
<dbReference type="InterPro" id="IPR011992">
    <property type="entry name" value="EF-hand-dom_pair"/>
</dbReference>
<feature type="active site" evidence="6">
    <location>
        <position position="223"/>
    </location>
</feature>
<dbReference type="Gene3D" id="1.10.238.10">
    <property type="entry name" value="EF-hand"/>
    <property type="match status" value="1"/>
</dbReference>
<feature type="domain" description="EF-hand" evidence="8">
    <location>
        <begin position="41"/>
        <end position="71"/>
    </location>
</feature>
<comment type="caution">
    <text evidence="9">The sequence shown here is derived from an EMBL/GenBank/DDBJ whole genome shotgun (WGS) entry which is preliminary data.</text>
</comment>
<feature type="active site" evidence="6">
    <location>
        <position position="444"/>
    </location>
</feature>
<dbReference type="PANTHER" id="PTHR10183">
    <property type="entry name" value="CALPAIN"/>
    <property type="match status" value="1"/>
</dbReference>
<evidence type="ECO:0000256" key="2">
    <source>
        <dbReference type="ARBA" id="ARBA00022670"/>
    </source>
</evidence>
<evidence type="ECO:0000256" key="5">
    <source>
        <dbReference type="ARBA" id="ARBA00022837"/>
    </source>
</evidence>
<evidence type="ECO:0000256" key="1">
    <source>
        <dbReference type="ARBA" id="ARBA00007623"/>
    </source>
</evidence>
<protein>
    <submittedName>
        <fullName evidence="9">Uncharacterized protein</fullName>
    </submittedName>
</protein>
<gene>
    <name evidence="9" type="ORF">CCMP2556_LOCUS22060</name>
</gene>
<name>A0ABP0LPH7_9DINO</name>
<dbReference type="InterPro" id="IPR002048">
    <property type="entry name" value="EF_hand_dom"/>
</dbReference>
<dbReference type="PROSITE" id="PS50222">
    <property type="entry name" value="EF_HAND_2"/>
    <property type="match status" value="2"/>
</dbReference>
<proteinExistence type="inferred from homology"/>
<reference evidence="9 10" key="1">
    <citation type="submission" date="2024-02" db="EMBL/GenBank/DDBJ databases">
        <authorList>
            <person name="Chen Y."/>
            <person name="Shah S."/>
            <person name="Dougan E. K."/>
            <person name="Thang M."/>
            <person name="Chan C."/>
        </authorList>
    </citation>
    <scope>NUCLEOTIDE SEQUENCE [LARGE SCALE GENOMIC DNA]</scope>
</reference>
<keyword evidence="3 6" id="KW-0378">Hydrolase</keyword>
<accession>A0ABP0LPH7</accession>
<dbReference type="Pfam" id="PF00648">
    <property type="entry name" value="Peptidase_C2"/>
    <property type="match status" value="1"/>
</dbReference>
<dbReference type="SMART" id="SM00054">
    <property type="entry name" value="EFh"/>
    <property type="match status" value="2"/>
</dbReference>
<dbReference type="InterPro" id="IPR038765">
    <property type="entry name" value="Papain-like_cys_pep_sf"/>
</dbReference>
<dbReference type="Gene3D" id="3.90.70.10">
    <property type="entry name" value="Cysteine proteinases"/>
    <property type="match status" value="1"/>
</dbReference>
<dbReference type="InterPro" id="IPR018247">
    <property type="entry name" value="EF_Hand_1_Ca_BS"/>
</dbReference>
<evidence type="ECO:0000259" key="8">
    <source>
        <dbReference type="PROSITE" id="PS50222"/>
    </source>
</evidence>
<keyword evidence="10" id="KW-1185">Reference proteome</keyword>
<dbReference type="InterPro" id="IPR022684">
    <property type="entry name" value="Calpain_cysteine_protease"/>
</dbReference>